<evidence type="ECO:0000313" key="2">
    <source>
        <dbReference type="EMBL" id="QDU65292.1"/>
    </source>
</evidence>
<protein>
    <submittedName>
        <fullName evidence="2">7-cyano-7-deazaguanine synthase</fullName>
        <ecNumber evidence="2">6.3.4.20</ecNumber>
    </submittedName>
</protein>
<organism evidence="2 3">
    <name type="scientific">Engelhardtia mirabilis</name>
    <dbReference type="NCBI Taxonomy" id="2528011"/>
    <lineage>
        <taxon>Bacteria</taxon>
        <taxon>Pseudomonadati</taxon>
        <taxon>Planctomycetota</taxon>
        <taxon>Planctomycetia</taxon>
        <taxon>Planctomycetia incertae sedis</taxon>
        <taxon>Engelhardtia</taxon>
    </lineage>
</organism>
<keyword evidence="2" id="KW-0436">Ligase</keyword>
<sequence length="445" mass="47292">MGRGGARVKLVIRSEKTAMPSASPEEVGVLLYSGGERGPGGLAIARNYVDEVARLGAPVPQVALDFLTICLGVVAADTFVPRNDAADGWAREFELDVALGDPEPWRELVADLERAFAFLSGDSWSLSFTDGGQDAPKPRRRRKRNRVLDLRDRDSACLFSGGLDSTIGAIDLIAGGRAPLLVSSAGRLDKQAQTAVRRHVGALAPQFALNPAPTTPRGFTRDVSMRTRSLGFIGLGVVAASAVAADVGRTSIDLVIPENGPISLNAPLTSRRIGSLSTRTTHPYLLRALQELLDSVGAPVKLGNPYQFATKGEMVAGCKDSAALSTAAGSTISCGKLQRKAIQCGKCVPCIFRRAAFHHAGIADTTKKGYRYKDLCRALSEPTGRDDVLAMMIACSNGRRTPLRRAVMLGGPLPEDAATRDLMVDVSRRGLGEVASFLRSQGLKC</sequence>
<dbReference type="InterPro" id="IPR018317">
    <property type="entry name" value="QueC"/>
</dbReference>
<name>A0A518BEA8_9BACT</name>
<dbReference type="EC" id="6.3.4.20" evidence="2"/>
<dbReference type="InterPro" id="IPR014729">
    <property type="entry name" value="Rossmann-like_a/b/a_fold"/>
</dbReference>
<dbReference type="Proteomes" id="UP000316921">
    <property type="component" value="Chromosome"/>
</dbReference>
<evidence type="ECO:0000313" key="3">
    <source>
        <dbReference type="Proteomes" id="UP000316921"/>
    </source>
</evidence>
<dbReference type="GO" id="GO:0008616">
    <property type="term" value="P:tRNA queuosine(34) biosynthetic process"/>
    <property type="evidence" value="ECO:0007669"/>
    <property type="project" value="UniProtKB-KW"/>
</dbReference>
<dbReference type="Pfam" id="PF06508">
    <property type="entry name" value="QueC"/>
    <property type="match status" value="1"/>
</dbReference>
<accession>A0A518BEA8</accession>
<gene>
    <name evidence="2" type="primary">queC_1</name>
    <name evidence="2" type="ORF">Pla133_03560</name>
</gene>
<evidence type="ECO:0000256" key="1">
    <source>
        <dbReference type="ARBA" id="ARBA00022785"/>
    </source>
</evidence>
<proteinExistence type="predicted"/>
<dbReference type="Gene3D" id="3.40.50.620">
    <property type="entry name" value="HUPs"/>
    <property type="match status" value="1"/>
</dbReference>
<dbReference type="InterPro" id="IPR049676">
    <property type="entry name" value="QatC"/>
</dbReference>
<dbReference type="AlphaFoldDB" id="A0A518BEA8"/>
<keyword evidence="1" id="KW-0671">Queuosine biosynthesis</keyword>
<keyword evidence="3" id="KW-1185">Reference proteome</keyword>
<dbReference type="NCBIfam" id="NF041925">
    <property type="entry name" value="QatC"/>
    <property type="match status" value="1"/>
</dbReference>
<dbReference type="EMBL" id="CP036287">
    <property type="protein sequence ID" value="QDU65292.1"/>
    <property type="molecule type" value="Genomic_DNA"/>
</dbReference>
<dbReference type="GO" id="GO:0016874">
    <property type="term" value="F:ligase activity"/>
    <property type="evidence" value="ECO:0007669"/>
    <property type="project" value="UniProtKB-KW"/>
</dbReference>
<dbReference type="KEGG" id="pbap:Pla133_03560"/>
<reference evidence="2 3" key="1">
    <citation type="submission" date="2019-02" db="EMBL/GenBank/DDBJ databases">
        <title>Deep-cultivation of Planctomycetes and their phenomic and genomic characterization uncovers novel biology.</title>
        <authorList>
            <person name="Wiegand S."/>
            <person name="Jogler M."/>
            <person name="Boedeker C."/>
            <person name="Pinto D."/>
            <person name="Vollmers J."/>
            <person name="Rivas-Marin E."/>
            <person name="Kohn T."/>
            <person name="Peeters S.H."/>
            <person name="Heuer A."/>
            <person name="Rast P."/>
            <person name="Oberbeckmann S."/>
            <person name="Bunk B."/>
            <person name="Jeske O."/>
            <person name="Meyerdierks A."/>
            <person name="Storesund J.E."/>
            <person name="Kallscheuer N."/>
            <person name="Luecker S."/>
            <person name="Lage O.M."/>
            <person name="Pohl T."/>
            <person name="Merkel B.J."/>
            <person name="Hornburger P."/>
            <person name="Mueller R.-W."/>
            <person name="Bruemmer F."/>
            <person name="Labrenz M."/>
            <person name="Spormann A.M."/>
            <person name="Op den Camp H."/>
            <person name="Overmann J."/>
            <person name="Amann R."/>
            <person name="Jetten M.S.M."/>
            <person name="Mascher T."/>
            <person name="Medema M.H."/>
            <person name="Devos D.P."/>
            <person name="Kaster A.-K."/>
            <person name="Ovreas L."/>
            <person name="Rohde M."/>
            <person name="Galperin M.Y."/>
            <person name="Jogler C."/>
        </authorList>
    </citation>
    <scope>NUCLEOTIDE SEQUENCE [LARGE SCALE GENOMIC DNA]</scope>
    <source>
        <strain evidence="2 3">Pla133</strain>
    </source>
</reference>